<accession>A0A3M6VY39</accession>
<keyword evidence="2" id="KW-1133">Transmembrane helix</keyword>
<comment type="caution">
    <text evidence="3">The sequence shown here is derived from an EMBL/GenBank/DDBJ whole genome shotgun (WGS) entry which is preliminary data.</text>
</comment>
<organism evidence="3 4">
    <name type="scientific">Hortaea werneckii</name>
    <name type="common">Black yeast</name>
    <name type="synonym">Cladosporium werneckii</name>
    <dbReference type="NCBI Taxonomy" id="91943"/>
    <lineage>
        <taxon>Eukaryota</taxon>
        <taxon>Fungi</taxon>
        <taxon>Dikarya</taxon>
        <taxon>Ascomycota</taxon>
        <taxon>Pezizomycotina</taxon>
        <taxon>Dothideomycetes</taxon>
        <taxon>Dothideomycetidae</taxon>
        <taxon>Mycosphaerellales</taxon>
        <taxon>Teratosphaeriaceae</taxon>
        <taxon>Hortaea</taxon>
    </lineage>
</organism>
<protein>
    <submittedName>
        <fullName evidence="3">Uncharacterized protein</fullName>
    </submittedName>
</protein>
<feature type="region of interest" description="Disordered" evidence="1">
    <location>
        <begin position="1"/>
        <end position="61"/>
    </location>
</feature>
<reference evidence="3 4" key="1">
    <citation type="journal article" date="2018" name="BMC Genomics">
        <title>Genomic evidence for intraspecific hybridization in a clonal and extremely halotolerant yeast.</title>
        <authorList>
            <person name="Gostincar C."/>
            <person name="Stajich J.E."/>
            <person name="Zupancic J."/>
            <person name="Zalar P."/>
            <person name="Gunde-Cimerman N."/>
        </authorList>
    </citation>
    <scope>NUCLEOTIDE SEQUENCE [LARGE SCALE GENOMIC DNA]</scope>
    <source>
        <strain evidence="3 4">EXF-6656</strain>
    </source>
</reference>
<gene>
    <name evidence="3" type="ORF">D0869_15919</name>
</gene>
<dbReference type="VEuPathDB" id="FungiDB:BTJ68_09302"/>
<name>A0A3M6VY39_HORWE</name>
<keyword evidence="2" id="KW-0472">Membrane</keyword>
<evidence type="ECO:0000256" key="2">
    <source>
        <dbReference type="SAM" id="Phobius"/>
    </source>
</evidence>
<dbReference type="EMBL" id="QWIJ01002991">
    <property type="protein sequence ID" value="RMX71157.1"/>
    <property type="molecule type" value="Genomic_DNA"/>
</dbReference>
<evidence type="ECO:0000313" key="4">
    <source>
        <dbReference type="Proteomes" id="UP000281245"/>
    </source>
</evidence>
<sequence>MLMTREVPPSTMANNPQAPTFGATIVPDSPDLRPSQDNILRPPQMLDSPVLTPSTSHEDMAPAYSEKPIPPHSPFYQHPPASFERVHSRQTSKNHLGVYEKDLESGGANLATPLTMPDDENPFTSKISIDANKECRMWPSRQTLTQQRAAQKTKRRAARGWAGCAPLREWWTTRFTKRQRLYIRIAIAFVLVGIAVAIGVGISKAVHGTYYSSSDGKKEIGGGDG</sequence>
<proteinExistence type="predicted"/>
<evidence type="ECO:0000313" key="3">
    <source>
        <dbReference type="EMBL" id="RMX71157.1"/>
    </source>
</evidence>
<keyword evidence="2" id="KW-0812">Transmembrane</keyword>
<dbReference type="Proteomes" id="UP000281245">
    <property type="component" value="Unassembled WGS sequence"/>
</dbReference>
<dbReference type="OrthoDB" id="5387214at2759"/>
<evidence type="ECO:0000256" key="1">
    <source>
        <dbReference type="SAM" id="MobiDB-lite"/>
    </source>
</evidence>
<dbReference type="AlphaFoldDB" id="A0A3M6VY39"/>
<feature type="transmembrane region" description="Helical" evidence="2">
    <location>
        <begin position="181"/>
        <end position="202"/>
    </location>
</feature>